<dbReference type="InParanoid" id="B7FS30"/>
<proteinExistence type="predicted"/>
<feature type="compositionally biased region" description="Acidic residues" evidence="1">
    <location>
        <begin position="377"/>
        <end position="386"/>
    </location>
</feature>
<reference evidence="3" key="2">
    <citation type="submission" date="2008-08" db="EMBL/GenBank/DDBJ databases">
        <authorList>
            <consortium name="Diatom Consortium"/>
            <person name="Grigoriev I."/>
            <person name="Grimwood J."/>
            <person name="Kuo A."/>
            <person name="Otillar R.P."/>
            <person name="Salamov A."/>
            <person name="Detter J.C."/>
            <person name="Lindquist E."/>
            <person name="Shapiro H."/>
            <person name="Lucas S."/>
            <person name="Glavina del Rio T."/>
            <person name="Pitluck S."/>
            <person name="Rokhsar D."/>
            <person name="Bowler C."/>
        </authorList>
    </citation>
    <scope>GENOME REANNOTATION</scope>
    <source>
        <strain evidence="3">CCAP 1055/1</strain>
    </source>
</reference>
<accession>B7FS30</accession>
<feature type="region of interest" description="Disordered" evidence="1">
    <location>
        <begin position="374"/>
        <end position="457"/>
    </location>
</feature>
<feature type="compositionally biased region" description="Polar residues" evidence="1">
    <location>
        <begin position="428"/>
        <end position="449"/>
    </location>
</feature>
<sequence length="457" mass="51761">MVRLTAQPMEDAECAPHRERWTGRRKRTGLSLPQNTPRHLPFHALSFLEQYRQQHHLWQVRLLKHIRQGILVVSLPSLTRSTPPKLSYLAMFPHSSRNQAVAVRTRAHGCSSRSVIPPRRHPRDPSGDYDWWDRDEKRQCIESSSTDAPNTSTGVSRNACAVTKSRPPTGRLHQSTEWDNDTVDSVIDNRQSPLSFQSNGICKSPSTIKDDVRPCTSASSSRQESDSTAVVRDFTEYRTALAKKSSSSSSVKFQEFVALNENELRQTPPEVLYDTVRTLQHQVHVLGSALTWKDDNATEFALHLGQTWAEQSNHFHHKMRELRQRHETQVEDMQSHIERQRESLLVLDTELFRMRQQLANTTDLPTPWSMPQQAVTAEDDDSDNDSETSSSSASWLQDEIPSDIVSGGENCPEKTDTQFLASKVEGNSWPTNVVQDTDQDASETYSQSLFGGGECEV</sequence>
<name>B7FS30_PHATC</name>
<feature type="region of interest" description="Disordered" evidence="1">
    <location>
        <begin position="111"/>
        <end position="131"/>
    </location>
</feature>
<dbReference type="GeneID" id="7197125"/>
<protein>
    <submittedName>
        <fullName evidence="2">Uncharacterized protein</fullName>
    </submittedName>
</protein>
<evidence type="ECO:0000313" key="2">
    <source>
        <dbReference type="EMBL" id="EEC50410.1"/>
    </source>
</evidence>
<dbReference type="Proteomes" id="UP000000759">
    <property type="component" value="Chromosome 2"/>
</dbReference>
<evidence type="ECO:0000256" key="1">
    <source>
        <dbReference type="SAM" id="MobiDB-lite"/>
    </source>
</evidence>
<dbReference type="HOGENOM" id="CLU_716607_0_0_1"/>
<gene>
    <name evidence="2" type="ORF">PHATRDRAFT_32588</name>
</gene>
<reference evidence="2 3" key="1">
    <citation type="journal article" date="2008" name="Nature">
        <title>The Phaeodactylum genome reveals the evolutionary history of diatom genomes.</title>
        <authorList>
            <person name="Bowler C."/>
            <person name="Allen A.E."/>
            <person name="Badger J.H."/>
            <person name="Grimwood J."/>
            <person name="Jabbari K."/>
            <person name="Kuo A."/>
            <person name="Maheswari U."/>
            <person name="Martens C."/>
            <person name="Maumus F."/>
            <person name="Otillar R.P."/>
            <person name="Rayko E."/>
            <person name="Salamov A."/>
            <person name="Vandepoele K."/>
            <person name="Beszteri B."/>
            <person name="Gruber A."/>
            <person name="Heijde M."/>
            <person name="Katinka M."/>
            <person name="Mock T."/>
            <person name="Valentin K."/>
            <person name="Verret F."/>
            <person name="Berges J.A."/>
            <person name="Brownlee C."/>
            <person name="Cadoret J.P."/>
            <person name="Chiovitti A."/>
            <person name="Choi C.J."/>
            <person name="Coesel S."/>
            <person name="De Martino A."/>
            <person name="Detter J.C."/>
            <person name="Durkin C."/>
            <person name="Falciatore A."/>
            <person name="Fournet J."/>
            <person name="Haruta M."/>
            <person name="Huysman M.J."/>
            <person name="Jenkins B.D."/>
            <person name="Jiroutova K."/>
            <person name="Jorgensen R.E."/>
            <person name="Joubert Y."/>
            <person name="Kaplan A."/>
            <person name="Kroger N."/>
            <person name="Kroth P.G."/>
            <person name="La Roche J."/>
            <person name="Lindquist E."/>
            <person name="Lommer M."/>
            <person name="Martin-Jezequel V."/>
            <person name="Lopez P.J."/>
            <person name="Lucas S."/>
            <person name="Mangogna M."/>
            <person name="McGinnis K."/>
            <person name="Medlin L.K."/>
            <person name="Montsant A."/>
            <person name="Oudot-Le Secq M.P."/>
            <person name="Napoli C."/>
            <person name="Obornik M."/>
            <person name="Parker M.S."/>
            <person name="Petit J.L."/>
            <person name="Porcel B.M."/>
            <person name="Poulsen N."/>
            <person name="Robison M."/>
            <person name="Rychlewski L."/>
            <person name="Rynearson T.A."/>
            <person name="Schmutz J."/>
            <person name="Shapiro H."/>
            <person name="Siaut M."/>
            <person name="Stanley M."/>
            <person name="Sussman M.R."/>
            <person name="Taylor A.R."/>
            <person name="Vardi A."/>
            <person name="von Dassow P."/>
            <person name="Vyverman W."/>
            <person name="Willis A."/>
            <person name="Wyrwicz L.S."/>
            <person name="Rokhsar D.S."/>
            <person name="Weissenbach J."/>
            <person name="Armbrust E.V."/>
            <person name="Green B.R."/>
            <person name="Van de Peer Y."/>
            <person name="Grigoriev I.V."/>
        </authorList>
    </citation>
    <scope>NUCLEOTIDE SEQUENCE [LARGE SCALE GENOMIC DNA]</scope>
    <source>
        <strain evidence="2 3">CCAP 1055/1</strain>
    </source>
</reference>
<dbReference type="AlphaFoldDB" id="B7FS30"/>
<dbReference type="PaxDb" id="2850-Phatr32588"/>
<dbReference type="RefSeq" id="XP_002177596.1">
    <property type="nucleotide sequence ID" value="XM_002177560.1"/>
</dbReference>
<organism evidence="2 3">
    <name type="scientific">Phaeodactylum tricornutum (strain CCAP 1055/1)</name>
    <dbReference type="NCBI Taxonomy" id="556484"/>
    <lineage>
        <taxon>Eukaryota</taxon>
        <taxon>Sar</taxon>
        <taxon>Stramenopiles</taxon>
        <taxon>Ochrophyta</taxon>
        <taxon>Bacillariophyta</taxon>
        <taxon>Bacillariophyceae</taxon>
        <taxon>Bacillariophycidae</taxon>
        <taxon>Naviculales</taxon>
        <taxon>Phaeodactylaceae</taxon>
        <taxon>Phaeodactylum</taxon>
    </lineage>
</organism>
<keyword evidence="3" id="KW-1185">Reference proteome</keyword>
<evidence type="ECO:0000313" key="3">
    <source>
        <dbReference type="Proteomes" id="UP000000759"/>
    </source>
</evidence>
<dbReference type="EMBL" id="CM000606">
    <property type="protein sequence ID" value="EEC50410.1"/>
    <property type="molecule type" value="Genomic_DNA"/>
</dbReference>
<dbReference type="KEGG" id="pti:PHATRDRAFT_32588"/>